<proteinExistence type="predicted"/>
<gene>
    <name evidence="3" type="ORF">TSOC_001291</name>
</gene>
<keyword evidence="4" id="KW-1185">Reference proteome</keyword>
<evidence type="ECO:0000313" key="3">
    <source>
        <dbReference type="EMBL" id="PNH11802.1"/>
    </source>
</evidence>
<feature type="region of interest" description="Disordered" evidence="1">
    <location>
        <begin position="1"/>
        <end position="20"/>
    </location>
</feature>
<dbReference type="AlphaFoldDB" id="A0A2J8AH09"/>
<feature type="non-terminal residue" evidence="3">
    <location>
        <position position="173"/>
    </location>
</feature>
<evidence type="ECO:0000313" key="4">
    <source>
        <dbReference type="Proteomes" id="UP000236333"/>
    </source>
</evidence>
<feature type="domain" description="Interferon-related developmental regulator N-terminal" evidence="2">
    <location>
        <begin position="29"/>
        <end position="168"/>
    </location>
</feature>
<dbReference type="EMBL" id="PGGS01000021">
    <property type="protein sequence ID" value="PNH11802.1"/>
    <property type="molecule type" value="Genomic_DNA"/>
</dbReference>
<dbReference type="PANTHER" id="PTHR12354:SF1">
    <property type="entry name" value="INTERFERON-RELATED DEVELOPMENTAL REGULATOR 1"/>
    <property type="match status" value="1"/>
</dbReference>
<dbReference type="OrthoDB" id="686784at2759"/>
<dbReference type="Proteomes" id="UP000236333">
    <property type="component" value="Unassembled WGS sequence"/>
</dbReference>
<organism evidence="3 4">
    <name type="scientific">Tetrabaena socialis</name>
    <dbReference type="NCBI Taxonomy" id="47790"/>
    <lineage>
        <taxon>Eukaryota</taxon>
        <taxon>Viridiplantae</taxon>
        <taxon>Chlorophyta</taxon>
        <taxon>core chlorophytes</taxon>
        <taxon>Chlorophyceae</taxon>
        <taxon>CS clade</taxon>
        <taxon>Chlamydomonadales</taxon>
        <taxon>Tetrabaenaceae</taxon>
        <taxon>Tetrabaena</taxon>
    </lineage>
</organism>
<dbReference type="Pfam" id="PF05004">
    <property type="entry name" value="IFRD"/>
    <property type="match status" value="1"/>
</dbReference>
<accession>A0A2J8AH09</accession>
<protein>
    <recommendedName>
        <fullName evidence="2">Interferon-related developmental regulator N-terminal domain-containing protein</fullName>
    </recommendedName>
</protein>
<feature type="non-terminal residue" evidence="3">
    <location>
        <position position="1"/>
    </location>
</feature>
<name>A0A2J8AH09_9CHLO</name>
<dbReference type="InterPro" id="IPR007701">
    <property type="entry name" value="Interferon-rel_develop_reg_N"/>
</dbReference>
<evidence type="ECO:0000259" key="2">
    <source>
        <dbReference type="Pfam" id="PF05004"/>
    </source>
</evidence>
<evidence type="ECO:0000256" key="1">
    <source>
        <dbReference type="SAM" id="MobiDB-lite"/>
    </source>
</evidence>
<dbReference type="PANTHER" id="PTHR12354">
    <property type="entry name" value="INTERFERON-RELATED DEVELOPMENTAL REGULATOR"/>
    <property type="match status" value="1"/>
</dbReference>
<comment type="caution">
    <text evidence="3">The sequence shown here is derived from an EMBL/GenBank/DDBJ whole genome shotgun (WGS) entry which is preliminary data.</text>
</comment>
<dbReference type="InterPro" id="IPR039777">
    <property type="entry name" value="IFRD"/>
</dbReference>
<reference evidence="3 4" key="1">
    <citation type="journal article" date="2017" name="Mol. Biol. Evol.">
        <title>The 4-celled Tetrabaena socialis nuclear genome reveals the essential components for genetic control of cell number at the origin of multicellularity in the volvocine lineage.</title>
        <authorList>
            <person name="Featherston J."/>
            <person name="Arakaki Y."/>
            <person name="Hanschen E.R."/>
            <person name="Ferris P.J."/>
            <person name="Michod R.E."/>
            <person name="Olson B.J.S.C."/>
            <person name="Nozaki H."/>
            <person name="Durand P.M."/>
        </authorList>
    </citation>
    <scope>NUCLEOTIDE SEQUENCE [LARGE SCALE GENOMIC DNA]</scope>
    <source>
        <strain evidence="3 4">NIES-571</strain>
    </source>
</reference>
<sequence>ASDLDLSAFDDEDGSVSSALSCRGPGGADLTVEDEYERQLDALFEKRASTREKALASVIVMLRVEFRYEEAVQHNETLVARCLLGLKRGGPIESSRSSQLLGLHILTLGTGNESLFQSLRPELERAALGSNQGKGPEVQAAAVDSLALAAFVLAGEEEGTQGVMRRLRMLWKL</sequence>